<sequence length="86" mass="10325">MDDLMNKQREIAEQIIKNYNNFKKSPKDRLTKAYIETRCENLQVLWEKFMDSNFKIICLTKSTDKINFKLFSRRSVQHSGRLLLPI</sequence>
<gene>
    <name evidence="1" type="ORF">EEDITHA_LOCUS4612</name>
</gene>
<keyword evidence="2" id="KW-1185">Reference proteome</keyword>
<comment type="caution">
    <text evidence="1">The sequence shown here is derived from an EMBL/GenBank/DDBJ whole genome shotgun (WGS) entry which is preliminary data.</text>
</comment>
<evidence type="ECO:0000313" key="1">
    <source>
        <dbReference type="EMBL" id="CAH2088455.1"/>
    </source>
</evidence>
<dbReference type="Proteomes" id="UP001153954">
    <property type="component" value="Unassembled WGS sequence"/>
</dbReference>
<reference evidence="1" key="1">
    <citation type="submission" date="2022-03" db="EMBL/GenBank/DDBJ databases">
        <authorList>
            <person name="Tunstrom K."/>
        </authorList>
    </citation>
    <scope>NUCLEOTIDE SEQUENCE</scope>
</reference>
<organism evidence="1 2">
    <name type="scientific">Euphydryas editha</name>
    <name type="common">Edith's checkerspot</name>
    <dbReference type="NCBI Taxonomy" id="104508"/>
    <lineage>
        <taxon>Eukaryota</taxon>
        <taxon>Metazoa</taxon>
        <taxon>Ecdysozoa</taxon>
        <taxon>Arthropoda</taxon>
        <taxon>Hexapoda</taxon>
        <taxon>Insecta</taxon>
        <taxon>Pterygota</taxon>
        <taxon>Neoptera</taxon>
        <taxon>Endopterygota</taxon>
        <taxon>Lepidoptera</taxon>
        <taxon>Glossata</taxon>
        <taxon>Ditrysia</taxon>
        <taxon>Papilionoidea</taxon>
        <taxon>Nymphalidae</taxon>
        <taxon>Nymphalinae</taxon>
        <taxon>Euphydryas</taxon>
    </lineage>
</organism>
<proteinExistence type="predicted"/>
<dbReference type="AlphaFoldDB" id="A0AAU9TS97"/>
<protein>
    <submittedName>
        <fullName evidence="1">Uncharacterized protein</fullName>
    </submittedName>
</protein>
<accession>A0AAU9TS97</accession>
<evidence type="ECO:0000313" key="2">
    <source>
        <dbReference type="Proteomes" id="UP001153954"/>
    </source>
</evidence>
<dbReference type="EMBL" id="CAKOGL010000007">
    <property type="protein sequence ID" value="CAH2088455.1"/>
    <property type="molecule type" value="Genomic_DNA"/>
</dbReference>
<name>A0AAU9TS97_EUPED</name>